<gene>
    <name evidence="4" type="ORF">BJ968_001533</name>
</gene>
<sequence length="362" mass="37055">MSTAVDPADGQQPLAPQAPRMTLTVAAVARRLGVAPATLRTWDRRYGLGPSEHTAGAHRRYSSSDLARLVVMRRLTLEGVAPAEAAQLAATTAVADGGFALASVSTIPAAVIEAAVTDAAQIAGPTSGLAPARTAEARPEEPRPDESEDLESRPAAHRRTPHGEGPGEDHRDRRDDLRGETVDWAVASLADRFTDEIRTRGVARAWDAVLGPASATRDAAMHAAVARALSALPTADGERSVLLAGAGTADDRDRTPVLLAAAAALAESGTGARSVGDGVPVRMLAAAVRRVRPPALLLHAEGTGEGAGAARVGDDLEALLRVRPAPLVVLVGDGWPAGERPGVVRAASLEEAVGACAAAVSA</sequence>
<dbReference type="SMART" id="SM00422">
    <property type="entry name" value="HTH_MERR"/>
    <property type="match status" value="1"/>
</dbReference>
<reference evidence="4 5" key="1">
    <citation type="submission" date="2020-07" db="EMBL/GenBank/DDBJ databases">
        <title>Sequencing the genomes of 1000 actinobacteria strains.</title>
        <authorList>
            <person name="Klenk H.-P."/>
        </authorList>
    </citation>
    <scope>NUCLEOTIDE SEQUENCE [LARGE SCALE GENOMIC DNA]</scope>
    <source>
        <strain evidence="4 5">DSM 7487</strain>
    </source>
</reference>
<evidence type="ECO:0000256" key="2">
    <source>
        <dbReference type="SAM" id="MobiDB-lite"/>
    </source>
</evidence>
<organism evidence="4 5">
    <name type="scientific">Kineococcus aurantiacus</name>
    <dbReference type="NCBI Taxonomy" id="37633"/>
    <lineage>
        <taxon>Bacteria</taxon>
        <taxon>Bacillati</taxon>
        <taxon>Actinomycetota</taxon>
        <taxon>Actinomycetes</taxon>
        <taxon>Kineosporiales</taxon>
        <taxon>Kineosporiaceae</taxon>
        <taxon>Kineococcus</taxon>
    </lineage>
</organism>
<dbReference type="GO" id="GO:0003677">
    <property type="term" value="F:DNA binding"/>
    <property type="evidence" value="ECO:0007669"/>
    <property type="project" value="UniProtKB-KW"/>
</dbReference>
<name>A0A7Y9DK01_9ACTN</name>
<dbReference type="AlphaFoldDB" id="A0A7Y9DK01"/>
<dbReference type="InterPro" id="IPR047057">
    <property type="entry name" value="MerR_fam"/>
</dbReference>
<feature type="compositionally biased region" description="Basic and acidic residues" evidence="2">
    <location>
        <begin position="135"/>
        <end position="154"/>
    </location>
</feature>
<dbReference type="Gene3D" id="1.10.1660.10">
    <property type="match status" value="1"/>
</dbReference>
<proteinExistence type="predicted"/>
<evidence type="ECO:0000259" key="3">
    <source>
        <dbReference type="PROSITE" id="PS50937"/>
    </source>
</evidence>
<dbReference type="PROSITE" id="PS50937">
    <property type="entry name" value="HTH_MERR_2"/>
    <property type="match status" value="1"/>
</dbReference>
<comment type="caution">
    <text evidence="4">The sequence shown here is derived from an EMBL/GenBank/DDBJ whole genome shotgun (WGS) entry which is preliminary data.</text>
</comment>
<evidence type="ECO:0000313" key="5">
    <source>
        <dbReference type="Proteomes" id="UP000521922"/>
    </source>
</evidence>
<protein>
    <submittedName>
        <fullName evidence="4">DNA-binding transcriptional MerR regulator</fullName>
    </submittedName>
</protein>
<dbReference type="SUPFAM" id="SSF46955">
    <property type="entry name" value="Putative DNA-binding domain"/>
    <property type="match status" value="1"/>
</dbReference>
<dbReference type="GO" id="GO:0003700">
    <property type="term" value="F:DNA-binding transcription factor activity"/>
    <property type="evidence" value="ECO:0007669"/>
    <property type="project" value="InterPro"/>
</dbReference>
<accession>A0A7Y9DK01</accession>
<dbReference type="Proteomes" id="UP000521922">
    <property type="component" value="Unassembled WGS sequence"/>
</dbReference>
<dbReference type="InterPro" id="IPR009061">
    <property type="entry name" value="DNA-bd_dom_put_sf"/>
</dbReference>
<feature type="domain" description="HTH merR-type" evidence="3">
    <location>
        <begin position="22"/>
        <end position="91"/>
    </location>
</feature>
<keyword evidence="1 4" id="KW-0238">DNA-binding</keyword>
<dbReference type="PANTHER" id="PTHR30204:SF97">
    <property type="entry name" value="MERR FAMILY REGULATORY PROTEIN"/>
    <property type="match status" value="1"/>
</dbReference>
<feature type="region of interest" description="Disordered" evidence="2">
    <location>
        <begin position="125"/>
        <end position="175"/>
    </location>
</feature>
<dbReference type="Pfam" id="PF13411">
    <property type="entry name" value="MerR_1"/>
    <property type="match status" value="1"/>
</dbReference>
<dbReference type="RefSeq" id="WP_218884926.1">
    <property type="nucleotide sequence ID" value="NZ_BAAAGN010000005.1"/>
</dbReference>
<dbReference type="InterPro" id="IPR000551">
    <property type="entry name" value="MerR-type_HTH_dom"/>
</dbReference>
<dbReference type="PANTHER" id="PTHR30204">
    <property type="entry name" value="REDOX-CYCLING DRUG-SENSING TRANSCRIPTIONAL ACTIVATOR SOXR"/>
    <property type="match status" value="1"/>
</dbReference>
<dbReference type="EMBL" id="JACCBB010000001">
    <property type="protein sequence ID" value="NYD21993.1"/>
    <property type="molecule type" value="Genomic_DNA"/>
</dbReference>
<evidence type="ECO:0000256" key="1">
    <source>
        <dbReference type="ARBA" id="ARBA00023125"/>
    </source>
</evidence>
<keyword evidence="5" id="KW-1185">Reference proteome</keyword>
<feature type="compositionally biased region" description="Basic and acidic residues" evidence="2">
    <location>
        <begin position="161"/>
        <end position="175"/>
    </location>
</feature>
<evidence type="ECO:0000313" key="4">
    <source>
        <dbReference type="EMBL" id="NYD21993.1"/>
    </source>
</evidence>